<comment type="caution">
    <text evidence="1">The sequence shown here is derived from an EMBL/GenBank/DDBJ whole genome shotgun (WGS) entry which is preliminary data.</text>
</comment>
<name>A0ABV5GIK1_9FLAO</name>
<sequence>MIIYNVTINIDESVHDQWLQWMRNKHIDDVLATGLFISARMVKVLVEEEMGGQTYSVQYFTDSREKLEEYYKNHAPRLRNEGLALFADKMLAFRTELEVMSEHYGKEN</sequence>
<dbReference type="InterPro" id="IPR025563">
    <property type="entry name" value="DUF4286"/>
</dbReference>
<dbReference type="Pfam" id="PF14114">
    <property type="entry name" value="DUF4286"/>
    <property type="match status" value="1"/>
</dbReference>
<evidence type="ECO:0000313" key="2">
    <source>
        <dbReference type="Proteomes" id="UP001589607"/>
    </source>
</evidence>
<organism evidence="1 2">
    <name type="scientific">Flavobacterium jumunjinense</name>
    <dbReference type="NCBI Taxonomy" id="998845"/>
    <lineage>
        <taxon>Bacteria</taxon>
        <taxon>Pseudomonadati</taxon>
        <taxon>Bacteroidota</taxon>
        <taxon>Flavobacteriia</taxon>
        <taxon>Flavobacteriales</taxon>
        <taxon>Flavobacteriaceae</taxon>
        <taxon>Flavobacterium</taxon>
    </lineage>
</organism>
<proteinExistence type="predicted"/>
<reference evidence="1 2" key="1">
    <citation type="submission" date="2024-09" db="EMBL/GenBank/DDBJ databases">
        <authorList>
            <person name="Sun Q."/>
            <person name="Mori K."/>
        </authorList>
    </citation>
    <scope>NUCLEOTIDE SEQUENCE [LARGE SCALE GENOMIC DNA]</scope>
    <source>
        <strain evidence="1 2">CECT 7955</strain>
    </source>
</reference>
<evidence type="ECO:0000313" key="1">
    <source>
        <dbReference type="EMBL" id="MFB9095212.1"/>
    </source>
</evidence>
<accession>A0ABV5GIK1</accession>
<dbReference type="EMBL" id="JBHMEY010000004">
    <property type="protein sequence ID" value="MFB9095212.1"/>
    <property type="molecule type" value="Genomic_DNA"/>
</dbReference>
<dbReference type="Proteomes" id="UP001589607">
    <property type="component" value="Unassembled WGS sequence"/>
</dbReference>
<protein>
    <submittedName>
        <fullName evidence="1">DUF4286 family protein</fullName>
    </submittedName>
</protein>
<dbReference type="RefSeq" id="WP_236458169.1">
    <property type="nucleotide sequence ID" value="NZ_CBCSGE010000015.1"/>
</dbReference>
<gene>
    <name evidence="1" type="ORF">ACFFVF_01675</name>
</gene>
<keyword evidence="2" id="KW-1185">Reference proteome</keyword>